<keyword evidence="4" id="KW-1185">Reference proteome</keyword>
<feature type="region of interest" description="Disordered" evidence="1">
    <location>
        <begin position="55"/>
        <end position="76"/>
    </location>
</feature>
<feature type="non-terminal residue" evidence="3">
    <location>
        <position position="473"/>
    </location>
</feature>
<dbReference type="InterPro" id="IPR040521">
    <property type="entry name" value="KDZ"/>
</dbReference>
<evidence type="ECO:0000256" key="1">
    <source>
        <dbReference type="SAM" id="MobiDB-lite"/>
    </source>
</evidence>
<comment type="caution">
    <text evidence="3">The sequence shown here is derived from an EMBL/GenBank/DDBJ whole genome shotgun (WGS) entry which is preliminary data.</text>
</comment>
<dbReference type="Pfam" id="PF18803">
    <property type="entry name" value="CxC2"/>
    <property type="match status" value="1"/>
</dbReference>
<name>A0AAD7H8Y6_9AGAR</name>
<accession>A0AAD7H8Y6</accession>
<dbReference type="Pfam" id="PF18758">
    <property type="entry name" value="KDZ"/>
    <property type="match status" value="1"/>
</dbReference>
<proteinExistence type="predicted"/>
<protein>
    <recommendedName>
        <fullName evidence="2">CxC2-like cysteine cluster KDZ transposase-associated domain-containing protein</fullName>
    </recommendedName>
</protein>
<reference evidence="3" key="1">
    <citation type="submission" date="2023-03" db="EMBL/GenBank/DDBJ databases">
        <title>Massive genome expansion in bonnet fungi (Mycena s.s.) driven by repeated elements and novel gene families across ecological guilds.</title>
        <authorList>
            <consortium name="Lawrence Berkeley National Laboratory"/>
            <person name="Harder C.B."/>
            <person name="Miyauchi S."/>
            <person name="Viragh M."/>
            <person name="Kuo A."/>
            <person name="Thoen E."/>
            <person name="Andreopoulos B."/>
            <person name="Lu D."/>
            <person name="Skrede I."/>
            <person name="Drula E."/>
            <person name="Henrissat B."/>
            <person name="Morin E."/>
            <person name="Kohler A."/>
            <person name="Barry K."/>
            <person name="LaButti K."/>
            <person name="Morin E."/>
            <person name="Salamov A."/>
            <person name="Lipzen A."/>
            <person name="Mereny Z."/>
            <person name="Hegedus B."/>
            <person name="Baldrian P."/>
            <person name="Stursova M."/>
            <person name="Weitz H."/>
            <person name="Taylor A."/>
            <person name="Grigoriev I.V."/>
            <person name="Nagy L.G."/>
            <person name="Martin F."/>
            <person name="Kauserud H."/>
        </authorList>
    </citation>
    <scope>NUCLEOTIDE SEQUENCE</scope>
    <source>
        <strain evidence="3">CBHHK182m</strain>
    </source>
</reference>
<evidence type="ECO:0000313" key="3">
    <source>
        <dbReference type="EMBL" id="KAJ7715353.1"/>
    </source>
</evidence>
<evidence type="ECO:0000313" key="4">
    <source>
        <dbReference type="Proteomes" id="UP001215598"/>
    </source>
</evidence>
<dbReference type="AlphaFoldDB" id="A0AAD7H8Y6"/>
<evidence type="ECO:0000259" key="2">
    <source>
        <dbReference type="Pfam" id="PF18803"/>
    </source>
</evidence>
<feature type="domain" description="CxC2-like cysteine cluster KDZ transposase-associated" evidence="2">
    <location>
        <begin position="79"/>
        <end position="163"/>
    </location>
</feature>
<dbReference type="EMBL" id="JARKIB010000310">
    <property type="protein sequence ID" value="KAJ7715353.1"/>
    <property type="molecule type" value="Genomic_DNA"/>
</dbReference>
<organism evidence="3 4">
    <name type="scientific">Mycena metata</name>
    <dbReference type="NCBI Taxonomy" id="1033252"/>
    <lineage>
        <taxon>Eukaryota</taxon>
        <taxon>Fungi</taxon>
        <taxon>Dikarya</taxon>
        <taxon>Basidiomycota</taxon>
        <taxon>Agaricomycotina</taxon>
        <taxon>Agaricomycetes</taxon>
        <taxon>Agaricomycetidae</taxon>
        <taxon>Agaricales</taxon>
        <taxon>Marasmiineae</taxon>
        <taxon>Mycenaceae</taxon>
        <taxon>Mycena</taxon>
    </lineage>
</organism>
<dbReference type="Proteomes" id="UP001215598">
    <property type="component" value="Unassembled WGS sequence"/>
</dbReference>
<dbReference type="InterPro" id="IPR041457">
    <property type="entry name" value="CxC2_KDZ-assoc"/>
</dbReference>
<feature type="compositionally biased region" description="Basic residues" evidence="1">
    <location>
        <begin position="56"/>
        <end position="68"/>
    </location>
</feature>
<sequence>CASCNDANPLFRCVECFNAPLWCRRCIVHAHQRTPFHHIEKWDGKVFVRASLVKPQKPKKEKKRKGKGKAADTEKQGNPNVREFTIVDHNRFHIRQIQFCKCTRDDIYERQQLLVVRLFPATWKRPKTAFTFTVMKQFHIHSLTSKKSVYDYVGALCKLTDNVHPQSVTDRYREFLFACRLWRFLALQRRSGQAHNIDVFVPHRRPGSLTIRCPACPEVGFNISEETMREVLEQDRCGITLFVSVDGNFKMQRKNKRDDPNDFALNDGNGYFVETEDYKRYIKVAQPVENLGTCSHLRASRMQNMAKFKNAVVTGVVALQCARHGMYLPQGMVDLAKGEAFACTDYAIVFALAEAVLQRWIRLTYNIWCQYGIKLLGQVDKLFPSMLSIIKKIHGTIPKMLILNHIERCQLQFNLNWLCYCAFTVGEMIETGWAVHNLAAGSTEEMNAGHRHESQLELGEDDWYRCNSSEGPV</sequence>
<gene>
    <name evidence="3" type="ORF">B0H16DRAFT_1339969</name>
</gene>